<accession>F0RGL1</accession>
<dbReference type="eggNOG" id="ENOG5031FYV">
    <property type="taxonomic scope" value="Bacteria"/>
</dbReference>
<dbReference type="STRING" id="867900.Celly_0201"/>
<feature type="transmembrane region" description="Helical" evidence="1">
    <location>
        <begin position="37"/>
        <end position="58"/>
    </location>
</feature>
<evidence type="ECO:0000256" key="1">
    <source>
        <dbReference type="SAM" id="Phobius"/>
    </source>
</evidence>
<dbReference type="OrthoDB" id="709028at2"/>
<dbReference type="EMBL" id="CP002534">
    <property type="protein sequence ID" value="ADY28036.1"/>
    <property type="molecule type" value="Genomic_DNA"/>
</dbReference>
<keyword evidence="3" id="KW-1185">Reference proteome</keyword>
<protein>
    <submittedName>
        <fullName evidence="2">Uncharacterized protein</fullName>
    </submittedName>
</protein>
<proteinExistence type="predicted"/>
<keyword evidence="1" id="KW-1133">Transmembrane helix</keyword>
<evidence type="ECO:0000313" key="2">
    <source>
        <dbReference type="EMBL" id="ADY28036.1"/>
    </source>
</evidence>
<dbReference type="HOGENOM" id="CLU_106179_0_0_10"/>
<evidence type="ECO:0000313" key="3">
    <source>
        <dbReference type="Proteomes" id="UP000007487"/>
    </source>
</evidence>
<organism evidence="2 3">
    <name type="scientific">Cellulophaga lytica (strain ATCC 23178 / DSM 7489 / JCM 8516 / NBRC 14961 / NCIMB 1423 / VKM B-1433 / Cy l20)</name>
    <dbReference type="NCBI Taxonomy" id="867900"/>
    <lineage>
        <taxon>Bacteria</taxon>
        <taxon>Pseudomonadati</taxon>
        <taxon>Bacteroidota</taxon>
        <taxon>Flavobacteriia</taxon>
        <taxon>Flavobacteriales</taxon>
        <taxon>Flavobacteriaceae</taxon>
        <taxon>Cellulophaga</taxon>
    </lineage>
</organism>
<keyword evidence="1" id="KW-0812">Transmembrane</keyword>
<reference evidence="2 3" key="1">
    <citation type="journal article" date="2011" name="Stand. Genomic Sci.">
        <title>Complete genome sequence of Cellulophaga lytica type strain (LIM- 21).</title>
        <authorList>
            <person name="Pati A."/>
            <person name="Abt B."/>
            <person name="Teshima H."/>
            <person name="Nolan M."/>
            <person name="Lapidus A."/>
            <person name="Lucas S."/>
            <person name="Hammon N."/>
            <person name="Deshpande S."/>
            <person name="Cheng J.F."/>
            <person name="Tapia R."/>
            <person name="Han C."/>
            <person name="Goodwin L."/>
            <person name="Pitluck S."/>
            <person name="Liolios K."/>
            <person name="Pagani I."/>
            <person name="Mavromatis K."/>
            <person name="Ovchinikova G."/>
            <person name="Chen A."/>
            <person name="Palaniappan K."/>
            <person name="Land M."/>
            <person name="Hauser L."/>
            <person name="Jeffries C.D."/>
            <person name="Detter J.C."/>
            <person name="Brambilla E.M."/>
            <person name="Kannan K.P."/>
            <person name="Rohde M."/>
            <person name="Spring S."/>
            <person name="Goker M."/>
            <person name="Woyke T."/>
            <person name="Bristow J."/>
            <person name="Eisen J.A."/>
            <person name="Markowitz V."/>
            <person name="Hugenholtz P."/>
            <person name="Kyrpides N.C."/>
            <person name="Klenk H.P."/>
            <person name="Ivanova N."/>
        </authorList>
    </citation>
    <scope>NUCLEOTIDE SEQUENCE [LARGE SCALE GENOMIC DNA]</scope>
    <source>
        <strain evidence="3">ATCC 23178 / DSM 7489 / JCM 8516 / NBRC 14961 / NCIMB 1423 / VKM B-1433 / Cy l20</strain>
    </source>
</reference>
<name>F0RGL1_CELLC</name>
<dbReference type="RefSeq" id="WP_013619784.1">
    <property type="nucleotide sequence ID" value="NC_015167.1"/>
</dbReference>
<dbReference type="AlphaFoldDB" id="F0RGL1"/>
<sequence>MDELDILKKDWQKKGDELPKLSYNDIYKMIWKRSSSIVKWIFIISILEFLLPNILFIFPSTREHVSKMYYGNAYGTFFMVVTFIQYICIFYFIFQFYKRYKEISVLDDSKTLMKNIIRTRKTVKYYIIFSLGMLLFTMLAQAFTVYFDPNMLTTVYNQELPQGISPEKFKSIMVITFIVVALVTTVLFALIYFLLYGLLLKKLNRNYFELKKMEI</sequence>
<feature type="transmembrane region" description="Helical" evidence="1">
    <location>
        <begin position="172"/>
        <end position="195"/>
    </location>
</feature>
<feature type="transmembrane region" description="Helical" evidence="1">
    <location>
        <begin position="123"/>
        <end position="147"/>
    </location>
</feature>
<dbReference type="Proteomes" id="UP000007487">
    <property type="component" value="Chromosome"/>
</dbReference>
<gene>
    <name evidence="2" type="ordered locus">Celly_0201</name>
</gene>
<dbReference type="KEGG" id="cly:Celly_0201"/>
<feature type="transmembrane region" description="Helical" evidence="1">
    <location>
        <begin position="73"/>
        <end position="94"/>
    </location>
</feature>
<keyword evidence="1" id="KW-0472">Membrane</keyword>